<organism evidence="2 3">
    <name type="scientific">Candidatus Thiothrix phosphatis</name>
    <dbReference type="NCBI Taxonomy" id="3112415"/>
    <lineage>
        <taxon>Bacteria</taxon>
        <taxon>Pseudomonadati</taxon>
        <taxon>Pseudomonadota</taxon>
        <taxon>Gammaproteobacteria</taxon>
        <taxon>Thiotrichales</taxon>
        <taxon>Thiotrichaceae</taxon>
        <taxon>Thiothrix</taxon>
    </lineage>
</organism>
<evidence type="ECO:0000313" key="2">
    <source>
        <dbReference type="EMBL" id="MEB4591051.1"/>
    </source>
</evidence>
<dbReference type="EC" id="3.1.1.103" evidence="2"/>
<dbReference type="InterPro" id="IPR012338">
    <property type="entry name" value="Beta-lactam/transpept-like"/>
</dbReference>
<feature type="domain" description="Beta-lactamase-related" evidence="1">
    <location>
        <begin position="79"/>
        <end position="410"/>
    </location>
</feature>
<protein>
    <submittedName>
        <fullName evidence="2">Serine hydrolase domain-containing protein</fullName>
        <ecNumber evidence="2">3.1.1.103</ecNumber>
    </submittedName>
</protein>
<keyword evidence="3" id="KW-1185">Reference proteome</keyword>
<dbReference type="Proteomes" id="UP001308005">
    <property type="component" value="Unassembled WGS sequence"/>
</dbReference>
<keyword evidence="2" id="KW-0378">Hydrolase</keyword>
<name>A0ABU6CWV5_9GAMM</name>
<dbReference type="Gene3D" id="3.40.710.10">
    <property type="entry name" value="DD-peptidase/beta-lactamase superfamily"/>
    <property type="match status" value="1"/>
</dbReference>
<accession>A0ABU6CWV5</accession>
<evidence type="ECO:0000313" key="3">
    <source>
        <dbReference type="Proteomes" id="UP001308005"/>
    </source>
</evidence>
<dbReference type="PROSITE" id="PS51257">
    <property type="entry name" value="PROKAR_LIPOPROTEIN"/>
    <property type="match status" value="1"/>
</dbReference>
<comment type="caution">
    <text evidence="2">The sequence shown here is derived from an EMBL/GenBank/DDBJ whole genome shotgun (WGS) entry which is preliminary data.</text>
</comment>
<dbReference type="InterPro" id="IPR050491">
    <property type="entry name" value="AmpC-like"/>
</dbReference>
<dbReference type="GO" id="GO:0016787">
    <property type="term" value="F:hydrolase activity"/>
    <property type="evidence" value="ECO:0007669"/>
    <property type="project" value="UniProtKB-KW"/>
</dbReference>
<dbReference type="PANTHER" id="PTHR46825:SF7">
    <property type="entry name" value="D-ALANYL-D-ALANINE CARBOXYPEPTIDASE"/>
    <property type="match status" value="1"/>
</dbReference>
<dbReference type="SUPFAM" id="SSF56601">
    <property type="entry name" value="beta-lactamase/transpeptidase-like"/>
    <property type="match status" value="1"/>
</dbReference>
<dbReference type="RefSeq" id="WP_324694440.1">
    <property type="nucleotide sequence ID" value="NZ_JAYMYJ010000086.1"/>
</dbReference>
<dbReference type="EMBL" id="JAYMYJ010000086">
    <property type="protein sequence ID" value="MEB4591051.1"/>
    <property type="molecule type" value="Genomic_DNA"/>
</dbReference>
<gene>
    <name evidence="2" type="ORF">VSS37_08690</name>
</gene>
<evidence type="ECO:0000259" key="1">
    <source>
        <dbReference type="Pfam" id="PF00144"/>
    </source>
</evidence>
<dbReference type="Pfam" id="PF00144">
    <property type="entry name" value="Beta-lactamase"/>
    <property type="match status" value="1"/>
</dbReference>
<reference evidence="3" key="1">
    <citation type="submission" date="2023-07" db="EMBL/GenBank/DDBJ databases">
        <title>The carbon used by Thiothrix.</title>
        <authorList>
            <person name="Chen L."/>
        </authorList>
    </citation>
    <scope>NUCLEOTIDE SEQUENCE [LARGE SCALE GENOMIC DNA]</scope>
</reference>
<sequence length="420" mass="45835">MATRTWRTVLLVWIGGLLLLLAGCGGGQAQTSVTSRVGDPLLPNRLNENLDRFVSNTLGQPDVVNTALLFESPERNYRYLRAAGKANPQTGELMTTTYPFRVASISKVFTATVILQLAEEGYFTLDTPLSSLLGGVRLPAGYALDDLQITAGFKTGGSVTIRQLLQHTAGMRDYIADSPTVQDSNGLFAQMINDVLNNAGRGLAAKHWDGAGLLDYYLESGLARNALFVPGSRFDYSDTHYLLLGLVIERVTGQSLTSNYRGRIFNRLGMVNTWHEGFEPARGRIAHHFYNLIPQGVNRNLDVTATTLDTSAAWASGAVVSTVEDLSLFMRALMKGQLFHSSATLAEMRQLTAISPNYGLGLQHAVFNGHEVWGHAGFWGAIMLYAPDKDAYLVMTVNQASRDMFAEAERAFAYALNAGL</sequence>
<dbReference type="InterPro" id="IPR001466">
    <property type="entry name" value="Beta-lactam-related"/>
</dbReference>
<proteinExistence type="predicted"/>
<dbReference type="PANTHER" id="PTHR46825">
    <property type="entry name" value="D-ALANYL-D-ALANINE-CARBOXYPEPTIDASE/ENDOPEPTIDASE AMPH"/>
    <property type="match status" value="1"/>
</dbReference>